<sequence>AAIDFLLLDQEHGCEDFEGMCCMKLSSQSYDPKLFLTPLR</sequence>
<dbReference type="SUPFAM" id="SSF58069">
    <property type="entry name" value="Virus ectodomain"/>
    <property type="match status" value="1"/>
</dbReference>
<organism evidence="1 2">
    <name type="scientific">Mesitornis unicolor</name>
    <name type="common">brown roatelo</name>
    <dbReference type="NCBI Taxonomy" id="54374"/>
    <lineage>
        <taxon>Eukaryota</taxon>
        <taxon>Metazoa</taxon>
        <taxon>Chordata</taxon>
        <taxon>Craniata</taxon>
        <taxon>Vertebrata</taxon>
        <taxon>Euteleostomi</taxon>
        <taxon>Archelosauria</taxon>
        <taxon>Archosauria</taxon>
        <taxon>Dinosauria</taxon>
        <taxon>Saurischia</taxon>
        <taxon>Theropoda</taxon>
        <taxon>Coelurosauria</taxon>
        <taxon>Aves</taxon>
        <taxon>Neognathae</taxon>
        <taxon>Neoaves</taxon>
        <taxon>Columbimorphae</taxon>
        <taxon>Mesitornithiformes</taxon>
        <taxon>Mesitornithidae</taxon>
        <taxon>Mesitornis</taxon>
    </lineage>
</organism>
<protein>
    <submittedName>
        <fullName evidence="1">Uncharacterized protein</fullName>
    </submittedName>
</protein>
<feature type="non-terminal residue" evidence="1">
    <location>
        <position position="40"/>
    </location>
</feature>
<dbReference type="Proteomes" id="UP000053369">
    <property type="component" value="Unassembled WGS sequence"/>
</dbReference>
<gene>
    <name evidence="1" type="ORF">N332_11195</name>
</gene>
<dbReference type="EMBL" id="KK807454">
    <property type="protein sequence ID" value="KFQ33113.1"/>
    <property type="molecule type" value="Genomic_DNA"/>
</dbReference>
<name>A0A091R0U7_9AVES</name>
<dbReference type="Gene3D" id="1.10.287.210">
    <property type="match status" value="1"/>
</dbReference>
<feature type="non-terminal residue" evidence="1">
    <location>
        <position position="1"/>
    </location>
</feature>
<accession>A0A091R0U7</accession>
<dbReference type="AlphaFoldDB" id="A0A091R0U7"/>
<proteinExistence type="predicted"/>
<evidence type="ECO:0000313" key="1">
    <source>
        <dbReference type="EMBL" id="KFQ33113.1"/>
    </source>
</evidence>
<keyword evidence="2" id="KW-1185">Reference proteome</keyword>
<evidence type="ECO:0000313" key="2">
    <source>
        <dbReference type="Proteomes" id="UP000053369"/>
    </source>
</evidence>
<reference evidence="1 2" key="1">
    <citation type="submission" date="2014-04" db="EMBL/GenBank/DDBJ databases">
        <title>Genome evolution of avian class.</title>
        <authorList>
            <person name="Zhang G."/>
            <person name="Li C."/>
        </authorList>
    </citation>
    <scope>NUCLEOTIDE SEQUENCE [LARGE SCALE GENOMIC DNA]</scope>
    <source>
        <strain evidence="1">BGI_N332</strain>
    </source>
</reference>